<dbReference type="Gene3D" id="3.30.450.20">
    <property type="entry name" value="PAS domain"/>
    <property type="match status" value="2"/>
</dbReference>
<dbReference type="SUPFAM" id="SSF55874">
    <property type="entry name" value="ATPase domain of HSP90 chaperone/DNA topoisomerase II/histidine kinase"/>
    <property type="match status" value="1"/>
</dbReference>
<gene>
    <name evidence="10" type="ORF">EJQ19_08390</name>
</gene>
<dbReference type="Gene3D" id="6.10.340.10">
    <property type="match status" value="1"/>
</dbReference>
<feature type="transmembrane region" description="Helical" evidence="8">
    <location>
        <begin position="20"/>
        <end position="40"/>
    </location>
</feature>
<dbReference type="PANTHER" id="PTHR34220:SF7">
    <property type="entry name" value="SENSOR HISTIDINE KINASE YPDA"/>
    <property type="match status" value="1"/>
</dbReference>
<dbReference type="InterPro" id="IPR010559">
    <property type="entry name" value="Sig_transdc_His_kin_internal"/>
</dbReference>
<evidence type="ECO:0000256" key="1">
    <source>
        <dbReference type="ARBA" id="ARBA00004651"/>
    </source>
</evidence>
<keyword evidence="5 10" id="KW-0418">Kinase</keyword>
<dbReference type="Pfam" id="PF00672">
    <property type="entry name" value="HAMP"/>
    <property type="match status" value="1"/>
</dbReference>
<dbReference type="Gene3D" id="3.30.565.10">
    <property type="entry name" value="Histidine kinase-like ATPase, C-terminal domain"/>
    <property type="match status" value="1"/>
</dbReference>
<organism evidence="10 11">
    <name type="scientific">Paenibacillus whitsoniae</name>
    <dbReference type="NCBI Taxonomy" id="2496558"/>
    <lineage>
        <taxon>Bacteria</taxon>
        <taxon>Bacillati</taxon>
        <taxon>Bacillota</taxon>
        <taxon>Bacilli</taxon>
        <taxon>Bacillales</taxon>
        <taxon>Paenibacillaceae</taxon>
        <taxon>Paenibacillus</taxon>
    </lineage>
</organism>
<accession>A0A430JGI8</accession>
<comment type="subcellular location">
    <subcellularLocation>
        <location evidence="1">Cell membrane</location>
        <topology evidence="1">Multi-pass membrane protein</topology>
    </subcellularLocation>
</comment>
<feature type="coiled-coil region" evidence="7">
    <location>
        <begin position="373"/>
        <end position="405"/>
    </location>
</feature>
<dbReference type="SMART" id="SM00387">
    <property type="entry name" value="HATPase_c"/>
    <property type="match status" value="1"/>
</dbReference>
<evidence type="ECO:0000256" key="7">
    <source>
        <dbReference type="SAM" id="Coils"/>
    </source>
</evidence>
<dbReference type="Pfam" id="PF02518">
    <property type="entry name" value="HATPase_c"/>
    <property type="match status" value="1"/>
</dbReference>
<keyword evidence="6 8" id="KW-0472">Membrane</keyword>
<dbReference type="Proteomes" id="UP000276128">
    <property type="component" value="Unassembled WGS sequence"/>
</dbReference>
<evidence type="ECO:0000256" key="4">
    <source>
        <dbReference type="ARBA" id="ARBA00022679"/>
    </source>
</evidence>
<dbReference type="AlphaFoldDB" id="A0A430JGI8"/>
<evidence type="ECO:0000256" key="6">
    <source>
        <dbReference type="ARBA" id="ARBA00023136"/>
    </source>
</evidence>
<feature type="domain" description="HAMP" evidence="9">
    <location>
        <begin position="333"/>
        <end position="385"/>
    </location>
</feature>
<comment type="caution">
    <text evidence="10">The sequence shown here is derived from an EMBL/GenBank/DDBJ whole genome shotgun (WGS) entry which is preliminary data.</text>
</comment>
<dbReference type="InterPro" id="IPR003594">
    <property type="entry name" value="HATPase_dom"/>
</dbReference>
<reference evidence="10 11" key="1">
    <citation type="submission" date="2018-12" db="EMBL/GenBank/DDBJ databases">
        <title>Bacillus ochoae sp. nov., Paenibacillus whitsoniae sp. nov., Paenibacillus spiritus sp. nov. Isolated from the Mars Exploration Rover during spacecraft assembly.</title>
        <authorList>
            <person name="Seuylemezian A."/>
            <person name="Vaishampayan P."/>
        </authorList>
    </citation>
    <scope>NUCLEOTIDE SEQUENCE [LARGE SCALE GENOMIC DNA]</scope>
    <source>
        <strain evidence="10 11">MER 54</strain>
    </source>
</reference>
<keyword evidence="3" id="KW-0597">Phosphoprotein</keyword>
<keyword evidence="8" id="KW-1133">Transmembrane helix</keyword>
<dbReference type="GO" id="GO:0000155">
    <property type="term" value="F:phosphorelay sensor kinase activity"/>
    <property type="evidence" value="ECO:0007669"/>
    <property type="project" value="InterPro"/>
</dbReference>
<keyword evidence="4" id="KW-0808">Transferase</keyword>
<proteinExistence type="predicted"/>
<dbReference type="InterPro" id="IPR036890">
    <property type="entry name" value="HATPase_C_sf"/>
</dbReference>
<keyword evidence="8" id="KW-0812">Transmembrane</keyword>
<dbReference type="PANTHER" id="PTHR34220">
    <property type="entry name" value="SENSOR HISTIDINE KINASE YPDA"/>
    <property type="match status" value="1"/>
</dbReference>
<dbReference type="SMART" id="SM00304">
    <property type="entry name" value="HAMP"/>
    <property type="match status" value="1"/>
</dbReference>
<dbReference type="SUPFAM" id="SSF158472">
    <property type="entry name" value="HAMP domain-like"/>
    <property type="match status" value="1"/>
</dbReference>
<dbReference type="EMBL" id="RXHU01000022">
    <property type="protein sequence ID" value="RTE10174.1"/>
    <property type="molecule type" value="Genomic_DNA"/>
</dbReference>
<evidence type="ECO:0000313" key="11">
    <source>
        <dbReference type="Proteomes" id="UP000276128"/>
    </source>
</evidence>
<dbReference type="Pfam" id="PF06580">
    <property type="entry name" value="His_kinase"/>
    <property type="match status" value="1"/>
</dbReference>
<dbReference type="OrthoDB" id="9809348at2"/>
<dbReference type="CDD" id="cd06225">
    <property type="entry name" value="HAMP"/>
    <property type="match status" value="1"/>
</dbReference>
<dbReference type="GO" id="GO:0005886">
    <property type="term" value="C:plasma membrane"/>
    <property type="evidence" value="ECO:0007669"/>
    <property type="project" value="UniProtKB-SubCell"/>
</dbReference>
<dbReference type="RefSeq" id="WP_126140756.1">
    <property type="nucleotide sequence ID" value="NZ_RXHU01000022.1"/>
</dbReference>
<name>A0A430JGI8_9BACL</name>
<feature type="transmembrane region" description="Helical" evidence="8">
    <location>
        <begin position="312"/>
        <end position="331"/>
    </location>
</feature>
<protein>
    <submittedName>
        <fullName evidence="10">Sensor histidine kinase</fullName>
    </submittedName>
</protein>
<evidence type="ECO:0000313" key="10">
    <source>
        <dbReference type="EMBL" id="RTE10174.1"/>
    </source>
</evidence>
<evidence type="ECO:0000256" key="8">
    <source>
        <dbReference type="SAM" id="Phobius"/>
    </source>
</evidence>
<evidence type="ECO:0000256" key="5">
    <source>
        <dbReference type="ARBA" id="ARBA00022777"/>
    </source>
</evidence>
<dbReference type="InterPro" id="IPR050640">
    <property type="entry name" value="Bact_2-comp_sensor_kinase"/>
</dbReference>
<evidence type="ECO:0000256" key="3">
    <source>
        <dbReference type="ARBA" id="ARBA00022553"/>
    </source>
</evidence>
<evidence type="ECO:0000259" key="9">
    <source>
        <dbReference type="PROSITE" id="PS50885"/>
    </source>
</evidence>
<keyword evidence="2" id="KW-1003">Cell membrane</keyword>
<dbReference type="InterPro" id="IPR003660">
    <property type="entry name" value="HAMP_dom"/>
</dbReference>
<evidence type="ECO:0000256" key="2">
    <source>
        <dbReference type="ARBA" id="ARBA00022475"/>
    </source>
</evidence>
<dbReference type="PROSITE" id="PS50885">
    <property type="entry name" value="HAMP"/>
    <property type="match status" value="1"/>
</dbReference>
<keyword evidence="7" id="KW-0175">Coiled coil</keyword>
<keyword evidence="11" id="KW-1185">Reference proteome</keyword>
<sequence length="603" mass="68662">MKGFAQYFSGISIKNKIFSTNILIIIISISTLALFANIVSQKAIIEKAVKNSSRELVLIDNNLQTLITTVEDYSKILATDFRLQNVLYNDFLENSNLSATDHVGGLDNLSMKNTLSEVISNIVEPNTNIKAVSVLTSNHQWVDVGFADNEFASRVFGSNPEAADHSYQPVLTGLMKFKFRYEGDDDVFAVSKTVIHKDTGKTVGMVVLYVKETVIASIYERKMNYKGGNFYILDRDGKIISSQNKASLYRDFNEATSISIPYSTQEENSFFQGNGREKVLVSTHRLEPLQWSIVSVIPIDEITVERKEINQLIIRIGSLCLLLAFIVSYLLSRSITKPIFQLSRTMRDIRTGHLTARSSYQSSDEIGYLNNVFNNLMDRIEELLAENVEEQKTKAEIEFKLLQTQVQPHFLYNTLETIISLIKLNMKAEAITAAKYMADFYKISLSKGNDIISLREEIQLTASYLEIQQLRYVEYMEYSMEIDEEIMSCSISKLTLQPIVENAIYHGLKRKTEKGLLRITGRRLGEEVHIDIYDNGVGIEESQIRRMLMEVSGSKERVSFGVRSVHNRIRMLYGDRYGLEIQSELGAYTKVTIRLPFKPVREV</sequence>